<evidence type="ECO:0000256" key="1">
    <source>
        <dbReference type="SAM" id="Phobius"/>
    </source>
</evidence>
<protein>
    <recommendedName>
        <fullName evidence="4">Baseplate protein J-like domain-containing protein</fullName>
    </recommendedName>
</protein>
<keyword evidence="1" id="KW-0472">Membrane</keyword>
<keyword evidence="1" id="KW-0812">Transmembrane</keyword>
<comment type="caution">
    <text evidence="2">The sequence shown here is derived from an EMBL/GenBank/DDBJ whole genome shotgun (WGS) entry which is preliminary data.</text>
</comment>
<feature type="transmembrane region" description="Helical" evidence="1">
    <location>
        <begin position="190"/>
        <end position="210"/>
    </location>
</feature>
<dbReference type="STRING" id="1618345.UT18_C0021G0003"/>
<evidence type="ECO:0000313" key="3">
    <source>
        <dbReference type="Proteomes" id="UP000034207"/>
    </source>
</evidence>
<proteinExistence type="predicted"/>
<reference evidence="2 3" key="1">
    <citation type="journal article" date="2015" name="Nature">
        <title>rRNA introns, odd ribosomes, and small enigmatic genomes across a large radiation of phyla.</title>
        <authorList>
            <person name="Brown C.T."/>
            <person name="Hug L.A."/>
            <person name="Thomas B.C."/>
            <person name="Sharon I."/>
            <person name="Castelle C.J."/>
            <person name="Singh A."/>
            <person name="Wilkins M.J."/>
            <person name="Williams K.H."/>
            <person name="Banfield J.F."/>
        </authorList>
    </citation>
    <scope>NUCLEOTIDE SEQUENCE [LARGE SCALE GENOMIC DNA]</scope>
</reference>
<name>A0A0G0P5H5_UNCC2</name>
<sequence length="567" mass="62526">MKRVIYLEVDEEITSAIDKVKKVDEHAIFLVIPKGATLLQSVINLRLLNKEADKIGKRISIVTSDKVGKAMAARVGLPVFTNIDKNGIPQGLVAEIEKEESAVKNDKEEEFEEDAGPLIHTKVKDYKAKNEIKKAYISEDSEADDLKEDEELSEVPTLVTREIRNKSEDIQGSGEGQKRPEKVHIASRRFIWAIFLAIPVILFILGFIFLPKAEVIIAVASEKMPVDAKFAVDKDAQGVDAKQGMIPGKFIDDIKEEQKEFDATGKKDVGAKATGMVTLYNKWDSDAFTLKKGTQMRSGSGKVFLLVSEVSIPGTTINHGTIVAGQISAAVEAELSGDSYNIGASDFVIVKLSAPEQVLVYGKSLSNMSGGSTKEVKIVSDADVAKSKETFIKEVSDNFIKKLKADNKSYIVIDKAVKTEAVSFEASPAVGAEASKFTLKLKSRYRAVIFDDADINRYFTKILEAQVPEGKQVYMSEIDSSKFALLSEFKDKLNSAEFRFSANVDLTPKLDLEKIKMSLVLKKKSDIEKSLKEYASVKSVKFKSTPFSMSIMPLLPSHIAVKMEVIK</sequence>
<dbReference type="Proteomes" id="UP000034207">
    <property type="component" value="Unassembled WGS sequence"/>
</dbReference>
<evidence type="ECO:0008006" key="4">
    <source>
        <dbReference type="Google" id="ProtNLM"/>
    </source>
</evidence>
<evidence type="ECO:0000313" key="2">
    <source>
        <dbReference type="EMBL" id="KKQ93379.1"/>
    </source>
</evidence>
<organism evidence="2 3">
    <name type="scientific">candidate division CPR2 bacterium GW2011_GWC2_39_10</name>
    <dbReference type="NCBI Taxonomy" id="1618345"/>
    <lineage>
        <taxon>Bacteria</taxon>
        <taxon>Bacteria division CPR2</taxon>
    </lineage>
</organism>
<accession>A0A0G0P5H5</accession>
<keyword evidence="1" id="KW-1133">Transmembrane helix</keyword>
<dbReference type="AlphaFoldDB" id="A0A0G0P5H5"/>
<gene>
    <name evidence="2" type="ORF">UT18_C0021G0003</name>
</gene>
<dbReference type="EMBL" id="LBVV01000021">
    <property type="protein sequence ID" value="KKQ93379.1"/>
    <property type="molecule type" value="Genomic_DNA"/>
</dbReference>